<sequence>MLTHSFPQRLRLLLAMAYFSLVLVVALPLPAPHPPLPAVPDPSLPAVSNPSPAAVPSSYKKNLDTILKIGYYDYESKQWRGPKHRSKGTIALCFPSRCFGYNDREIRTDMSMPHSVGYYSYPMKAIINVELLQDKEKSLFEAFSGVEKLRTALREKGVPDEFSDPDSCFRAMMRLLLTIDSLIVEGTYDEGNSIEENLAGKMAIGPSWSSISFGYRSSKVRNGEKYGSWRTYKRLGKILISTEPTHVCYSLLDSCFGLDPDGPPPENIVAIRPTYHVANVEPHMGNMQMSSPHHPKLTIRLNTTSPLLLSIQQGLDPNALKDLKNDLGNIKALEKITDIKIWDAPTGFRAPAYIRAQLKYLDMKNLLQNKPDPAKPLELPQLEEPLAILLRGSSPSDLPAVKNENGKRPNPMEATPNTGLPKKVAKVATPPSDSGSPSSLHFEPQNTLSGPEVMPNDRSTALTSHSPALASNKDVQQKPTIMEHEPNTEFSAGGPSRMEGFDMSIHSVLNKE</sequence>
<feature type="chain" id="PRO_5041212117" evidence="2">
    <location>
        <begin position="27"/>
        <end position="512"/>
    </location>
</feature>
<dbReference type="AlphaFoldDB" id="A0AA38PDU5"/>
<accession>A0AA38PDU5</accession>
<dbReference type="EMBL" id="MU806066">
    <property type="protein sequence ID" value="KAJ3840726.1"/>
    <property type="molecule type" value="Genomic_DNA"/>
</dbReference>
<proteinExistence type="predicted"/>
<keyword evidence="4" id="KW-1185">Reference proteome</keyword>
<keyword evidence="2" id="KW-0732">Signal</keyword>
<protein>
    <submittedName>
        <fullName evidence="3">Uncharacterized protein</fullName>
    </submittedName>
</protein>
<evidence type="ECO:0000256" key="1">
    <source>
        <dbReference type="SAM" id="MobiDB-lite"/>
    </source>
</evidence>
<feature type="region of interest" description="Disordered" evidence="1">
    <location>
        <begin position="391"/>
        <end position="512"/>
    </location>
</feature>
<reference evidence="3" key="1">
    <citation type="submission" date="2022-08" db="EMBL/GenBank/DDBJ databases">
        <authorList>
            <consortium name="DOE Joint Genome Institute"/>
            <person name="Min B."/>
            <person name="Riley R."/>
            <person name="Sierra-Patev S."/>
            <person name="Naranjo-Ortiz M."/>
            <person name="Looney B."/>
            <person name="Konkel Z."/>
            <person name="Slot J.C."/>
            <person name="Sakamoto Y."/>
            <person name="Steenwyk J.L."/>
            <person name="Rokas A."/>
            <person name="Carro J."/>
            <person name="Camarero S."/>
            <person name="Ferreira P."/>
            <person name="Molpeceres G."/>
            <person name="Ruiz-Duenas F.J."/>
            <person name="Serrano A."/>
            <person name="Henrissat B."/>
            <person name="Drula E."/>
            <person name="Hughes K.W."/>
            <person name="Mata J.L."/>
            <person name="Ishikawa N.K."/>
            <person name="Vargas-Isla R."/>
            <person name="Ushijima S."/>
            <person name="Smith C.A."/>
            <person name="Ahrendt S."/>
            <person name="Andreopoulos W."/>
            <person name="He G."/>
            <person name="Labutti K."/>
            <person name="Lipzen A."/>
            <person name="Ng V."/>
            <person name="Sandor L."/>
            <person name="Barry K."/>
            <person name="Martinez A.T."/>
            <person name="Xiao Y."/>
            <person name="Gibbons J.G."/>
            <person name="Terashima K."/>
            <person name="Hibbett D.S."/>
            <person name="Grigoriev I.V."/>
        </authorList>
    </citation>
    <scope>NUCLEOTIDE SEQUENCE</scope>
    <source>
        <strain evidence="3">TFB9207</strain>
    </source>
</reference>
<evidence type="ECO:0000313" key="4">
    <source>
        <dbReference type="Proteomes" id="UP001163846"/>
    </source>
</evidence>
<feature type="compositionally biased region" description="Polar residues" evidence="1">
    <location>
        <begin position="457"/>
        <end position="466"/>
    </location>
</feature>
<name>A0AA38PDU5_9AGAR</name>
<dbReference type="Proteomes" id="UP001163846">
    <property type="component" value="Unassembled WGS sequence"/>
</dbReference>
<organism evidence="3 4">
    <name type="scientific">Lentinula raphanica</name>
    <dbReference type="NCBI Taxonomy" id="153919"/>
    <lineage>
        <taxon>Eukaryota</taxon>
        <taxon>Fungi</taxon>
        <taxon>Dikarya</taxon>
        <taxon>Basidiomycota</taxon>
        <taxon>Agaricomycotina</taxon>
        <taxon>Agaricomycetes</taxon>
        <taxon>Agaricomycetidae</taxon>
        <taxon>Agaricales</taxon>
        <taxon>Marasmiineae</taxon>
        <taxon>Omphalotaceae</taxon>
        <taxon>Lentinula</taxon>
    </lineage>
</organism>
<gene>
    <name evidence="3" type="ORF">F5878DRAFT_52910</name>
</gene>
<feature type="signal peptide" evidence="2">
    <location>
        <begin position="1"/>
        <end position="26"/>
    </location>
</feature>
<feature type="compositionally biased region" description="Polar residues" evidence="1">
    <location>
        <begin position="431"/>
        <end position="449"/>
    </location>
</feature>
<comment type="caution">
    <text evidence="3">The sequence shown here is derived from an EMBL/GenBank/DDBJ whole genome shotgun (WGS) entry which is preliminary data.</text>
</comment>
<evidence type="ECO:0000256" key="2">
    <source>
        <dbReference type="SAM" id="SignalP"/>
    </source>
</evidence>
<evidence type="ECO:0000313" key="3">
    <source>
        <dbReference type="EMBL" id="KAJ3840726.1"/>
    </source>
</evidence>